<dbReference type="GO" id="GO:0016810">
    <property type="term" value="F:hydrolase activity, acting on carbon-nitrogen (but not peptide) bonds"/>
    <property type="evidence" value="ECO:0007669"/>
    <property type="project" value="InterPro"/>
</dbReference>
<dbReference type="Gene3D" id="3.20.20.370">
    <property type="entry name" value="Glycoside hydrolase/deacetylase"/>
    <property type="match status" value="1"/>
</dbReference>
<dbReference type="GO" id="GO:0005975">
    <property type="term" value="P:carbohydrate metabolic process"/>
    <property type="evidence" value="ECO:0007669"/>
    <property type="project" value="InterPro"/>
</dbReference>
<name>A0A1Q2D4Z4_9ENTE</name>
<gene>
    <name evidence="3" type="ORF">BW732_03985</name>
</gene>
<dbReference type="KEGG" id="vpi:BW732_03985"/>
<evidence type="ECO:0000313" key="3">
    <source>
        <dbReference type="EMBL" id="AQP53482.1"/>
    </source>
</evidence>
<dbReference type="PROSITE" id="PS51677">
    <property type="entry name" value="NODB"/>
    <property type="match status" value="1"/>
</dbReference>
<accession>A0A1Q2D4Z4</accession>
<keyword evidence="1" id="KW-0175">Coiled coil</keyword>
<dbReference type="Pfam" id="PF01522">
    <property type="entry name" value="Polysacc_deac_1"/>
    <property type="match status" value="1"/>
</dbReference>
<keyword evidence="4" id="KW-1185">Reference proteome</keyword>
<reference evidence="3 4" key="1">
    <citation type="journal article" date="2010" name="Int. J. Syst. Evol. Microbiol.">
        <title>Vagococcus penaei sp. nov., isolated from spoilage microbiota of cooked shrimp (Penaeus vannamei).</title>
        <authorList>
            <person name="Jaffres E."/>
            <person name="Prevost H."/>
            <person name="Rossero A."/>
            <person name="Joffraud J.J."/>
            <person name="Dousset X."/>
        </authorList>
    </citation>
    <scope>NUCLEOTIDE SEQUENCE [LARGE SCALE GENOMIC DNA]</scope>
    <source>
        <strain evidence="3 4">CD276</strain>
    </source>
</reference>
<protein>
    <recommendedName>
        <fullName evidence="2">NodB homology domain-containing protein</fullName>
    </recommendedName>
</protein>
<feature type="coiled-coil region" evidence="1">
    <location>
        <begin position="33"/>
        <end position="81"/>
    </location>
</feature>
<dbReference type="EMBL" id="CP019609">
    <property type="protein sequence ID" value="AQP53482.1"/>
    <property type="molecule type" value="Genomic_DNA"/>
</dbReference>
<proteinExistence type="predicted"/>
<dbReference type="AlphaFoldDB" id="A0A1Q2D4Z4"/>
<dbReference type="Proteomes" id="UP000188246">
    <property type="component" value="Chromosome"/>
</dbReference>
<dbReference type="InterPro" id="IPR011330">
    <property type="entry name" value="Glyco_hydro/deAcase_b/a-brl"/>
</dbReference>
<dbReference type="SUPFAM" id="SSF88713">
    <property type="entry name" value="Glycoside hydrolase/deacetylase"/>
    <property type="match status" value="1"/>
</dbReference>
<evidence type="ECO:0000259" key="2">
    <source>
        <dbReference type="PROSITE" id="PS51677"/>
    </source>
</evidence>
<sequence>MKRMKKWQRCLVVALGLVLIVELIYVGMTIQKNNQAKKIVTEVRAKNQQLENLLHTSYDSKNSAFLNMDNAKNNLKKIKELANDSYQVLAKAPNVSNKIIATDLIAVRKEAKKLDKQASTFANKYASQVDLTDLFLDNPIKNYQFNQESALKEANETKKIDTLEKLQTKLPDDEFKEVVTAGINSAKKQNSTITKLEKELKTFVSDDKIIKEPSREDYRSISHQLHLVKNPEIRNDLTSKVELLSNHLDQKNKAVSDKKLVALTFDDGPNNTSTPRILDILKKMMSKRHFLFWVRWWMPILM</sequence>
<dbReference type="STRING" id="633807.BW732_03985"/>
<dbReference type="InterPro" id="IPR002509">
    <property type="entry name" value="NODB_dom"/>
</dbReference>
<evidence type="ECO:0000256" key="1">
    <source>
        <dbReference type="SAM" id="Coils"/>
    </source>
</evidence>
<feature type="domain" description="NodB homology" evidence="2">
    <location>
        <begin position="259"/>
        <end position="302"/>
    </location>
</feature>
<evidence type="ECO:0000313" key="4">
    <source>
        <dbReference type="Proteomes" id="UP000188246"/>
    </source>
</evidence>
<organism evidence="3 4">
    <name type="scientific">Vagococcus penaei</name>
    <dbReference type="NCBI Taxonomy" id="633807"/>
    <lineage>
        <taxon>Bacteria</taxon>
        <taxon>Bacillati</taxon>
        <taxon>Bacillota</taxon>
        <taxon>Bacilli</taxon>
        <taxon>Lactobacillales</taxon>
        <taxon>Enterococcaceae</taxon>
        <taxon>Vagococcus</taxon>
    </lineage>
</organism>